<keyword evidence="6" id="KW-0378">Hydrolase</keyword>
<evidence type="ECO:0000313" key="7">
    <source>
        <dbReference type="Proteomes" id="UP001529380"/>
    </source>
</evidence>
<feature type="non-terminal residue" evidence="6">
    <location>
        <position position="1"/>
    </location>
</feature>
<name>A0ABT7UV48_9FIRM</name>
<reference evidence="6 7" key="1">
    <citation type="submission" date="2023-06" db="EMBL/GenBank/DDBJ databases">
        <title>Identification and characterization of horizontal gene transfer across gut microbiota members of farm animals based on homology search.</title>
        <authorList>
            <person name="Schwarzerova J."/>
            <person name="Nykrynova M."/>
            <person name="Jureckova K."/>
            <person name="Cejkova D."/>
            <person name="Rychlik I."/>
        </authorList>
    </citation>
    <scope>NUCLEOTIDE SEQUENCE [LARGE SCALE GENOMIC DNA]</scope>
    <source>
        <strain evidence="6 7">ET340</strain>
    </source>
</reference>
<evidence type="ECO:0000313" key="6">
    <source>
        <dbReference type="EMBL" id="MDM8202727.1"/>
    </source>
</evidence>
<dbReference type="InterPro" id="IPR000055">
    <property type="entry name" value="Restrct_endonuc_typeI_TRD"/>
</dbReference>
<keyword evidence="2" id="KW-0680">Restriction system</keyword>
<dbReference type="PANTHER" id="PTHR43140:SF1">
    <property type="entry name" value="TYPE I RESTRICTION ENZYME ECOKI SPECIFICITY SUBUNIT"/>
    <property type="match status" value="1"/>
</dbReference>
<comment type="subunit">
    <text evidence="4">The methyltransferase is composed of M and S polypeptides.</text>
</comment>
<dbReference type="Gene3D" id="3.90.220.20">
    <property type="entry name" value="DNA methylase specificity domains"/>
    <property type="match status" value="1"/>
</dbReference>
<dbReference type="SUPFAM" id="SSF116734">
    <property type="entry name" value="DNA methylase specificity domain"/>
    <property type="match status" value="1"/>
</dbReference>
<dbReference type="EC" id="3.1.21.-" evidence="6"/>
<dbReference type="RefSeq" id="WP_289600931.1">
    <property type="nucleotide sequence ID" value="NZ_JAUDCL010000068.1"/>
</dbReference>
<evidence type="ECO:0000256" key="2">
    <source>
        <dbReference type="ARBA" id="ARBA00022747"/>
    </source>
</evidence>
<keyword evidence="6" id="KW-0540">Nuclease</keyword>
<evidence type="ECO:0000259" key="5">
    <source>
        <dbReference type="Pfam" id="PF01420"/>
    </source>
</evidence>
<gene>
    <name evidence="6" type="ORF">QUW08_15725</name>
</gene>
<dbReference type="Proteomes" id="UP001529380">
    <property type="component" value="Unassembled WGS sequence"/>
</dbReference>
<reference evidence="6 7" key="3">
    <citation type="submission" date="2023-06" db="EMBL/GenBank/DDBJ databases">
        <authorList>
            <person name="Zeman M."/>
            <person name="Kubasova T."/>
            <person name="Jahodarova E."/>
            <person name="Nykrynova M."/>
            <person name="Rychlik I."/>
        </authorList>
    </citation>
    <scope>NUCLEOTIDE SEQUENCE [LARGE SCALE GENOMIC DNA]</scope>
    <source>
        <strain evidence="6 7">ET340</strain>
    </source>
</reference>
<evidence type="ECO:0000256" key="3">
    <source>
        <dbReference type="ARBA" id="ARBA00023125"/>
    </source>
</evidence>
<proteinExistence type="inferred from homology"/>
<sequence>RQGTHTESIDDQFIFDLPDNWKWCSLLNVAKIELGKTLDSVKNTGTNHPYLRSVNVRWNEVDLADLKEMRFEPEEVDRYTVRRNDLLICEGGDVGRSCVWTDEKEILYQNALHRVRFYGECNPFYFMYYMMYYESRGIIKALCKGVTIKHLTGNVLSLIPFALPPLEEQGRIVERLNQMFALLDTILCD</sequence>
<dbReference type="InterPro" id="IPR044946">
    <property type="entry name" value="Restrct_endonuc_typeI_TRD_sf"/>
</dbReference>
<keyword evidence="7" id="KW-1185">Reference proteome</keyword>
<protein>
    <submittedName>
        <fullName evidence="6">Restriction endonuclease subunit S</fullName>
        <ecNumber evidence="6">3.1.21.-</ecNumber>
    </submittedName>
</protein>
<dbReference type="Pfam" id="PF01420">
    <property type="entry name" value="Methylase_S"/>
    <property type="match status" value="1"/>
</dbReference>
<comment type="similarity">
    <text evidence="1">Belongs to the type-I restriction system S methylase family.</text>
</comment>
<organism evidence="6 7">
    <name type="scientific">Allofournierella massiliensis</name>
    <dbReference type="NCBI Taxonomy" id="1650663"/>
    <lineage>
        <taxon>Bacteria</taxon>
        <taxon>Bacillati</taxon>
        <taxon>Bacillota</taxon>
        <taxon>Clostridia</taxon>
        <taxon>Eubacteriales</taxon>
        <taxon>Oscillospiraceae</taxon>
        <taxon>Allofournierella</taxon>
    </lineage>
</organism>
<evidence type="ECO:0000256" key="1">
    <source>
        <dbReference type="ARBA" id="ARBA00010923"/>
    </source>
</evidence>
<keyword evidence="3" id="KW-0238">DNA-binding</keyword>
<dbReference type="EMBL" id="JAUDCL010000068">
    <property type="protein sequence ID" value="MDM8202727.1"/>
    <property type="molecule type" value="Genomic_DNA"/>
</dbReference>
<dbReference type="GO" id="GO:0016787">
    <property type="term" value="F:hydrolase activity"/>
    <property type="evidence" value="ECO:0007669"/>
    <property type="project" value="UniProtKB-KW"/>
</dbReference>
<feature type="domain" description="Type I restriction modification DNA specificity" evidence="5">
    <location>
        <begin position="18"/>
        <end position="181"/>
    </location>
</feature>
<reference evidence="7" key="2">
    <citation type="submission" date="2023-06" db="EMBL/GenBank/DDBJ databases">
        <title>Identification and characterization of horizontal gene transfer across gut microbiota members of farm animals based on homology search.</title>
        <authorList>
            <person name="Zeman M."/>
            <person name="Kubasova T."/>
            <person name="Jahodarova E."/>
            <person name="Nykrynova M."/>
            <person name="Rychlik I."/>
        </authorList>
    </citation>
    <scope>NUCLEOTIDE SEQUENCE [LARGE SCALE GENOMIC DNA]</scope>
    <source>
        <strain evidence="7">ET340</strain>
    </source>
</reference>
<dbReference type="PANTHER" id="PTHR43140">
    <property type="entry name" value="TYPE-1 RESTRICTION ENZYME ECOKI SPECIFICITY PROTEIN"/>
    <property type="match status" value="1"/>
</dbReference>
<comment type="caution">
    <text evidence="6">The sequence shown here is derived from an EMBL/GenBank/DDBJ whole genome shotgun (WGS) entry which is preliminary data.</text>
</comment>
<dbReference type="GO" id="GO:0004519">
    <property type="term" value="F:endonuclease activity"/>
    <property type="evidence" value="ECO:0007669"/>
    <property type="project" value="UniProtKB-KW"/>
</dbReference>
<evidence type="ECO:0000256" key="4">
    <source>
        <dbReference type="ARBA" id="ARBA00038652"/>
    </source>
</evidence>
<keyword evidence="6" id="KW-0255">Endonuclease</keyword>
<dbReference type="InterPro" id="IPR051212">
    <property type="entry name" value="Type-I_RE_S_subunit"/>
</dbReference>
<accession>A0ABT7UV48</accession>